<dbReference type="InterPro" id="IPR010978">
    <property type="entry name" value="tRNA-bd_arm"/>
</dbReference>
<keyword evidence="11" id="KW-1185">Reference proteome</keyword>
<keyword evidence="5" id="KW-0030">Aminoacyl-tRNA synthetase</keyword>
<keyword evidence="4 9" id="KW-0067">ATP-binding</keyword>
<dbReference type="NCBIfam" id="TIGR00414">
    <property type="entry name" value="serS"/>
    <property type="match status" value="1"/>
</dbReference>
<reference evidence="10 11" key="1">
    <citation type="submission" date="2019-07" db="EMBL/GenBank/DDBJ databases">
        <authorList>
            <person name="Friedrich A."/>
            <person name="Schacherer J."/>
        </authorList>
    </citation>
    <scope>NUCLEOTIDE SEQUENCE [LARGE SCALE GENOMIC DNA]</scope>
</reference>
<dbReference type="GO" id="GO:0005524">
    <property type="term" value="F:ATP binding"/>
    <property type="evidence" value="ECO:0007669"/>
    <property type="project" value="UniProtKB-KW"/>
</dbReference>
<feature type="binding site" evidence="8">
    <location>
        <position position="444"/>
    </location>
    <ligand>
        <name>L-serine</name>
        <dbReference type="ChEBI" id="CHEBI:33384"/>
    </ligand>
</feature>
<evidence type="ECO:0000313" key="11">
    <source>
        <dbReference type="Proteomes" id="UP000478008"/>
    </source>
</evidence>
<evidence type="ECO:0000313" key="10">
    <source>
        <dbReference type="EMBL" id="VUG17877.1"/>
    </source>
</evidence>
<name>A0A7D9CX13_DEKBR</name>
<evidence type="ECO:0000256" key="6">
    <source>
        <dbReference type="ARBA" id="ARBA00031113"/>
    </source>
</evidence>
<protein>
    <recommendedName>
        <fullName evidence="1">serine--tRNA ligase</fullName>
        <ecNumber evidence="1">6.1.1.11</ecNumber>
    </recommendedName>
    <alternativeName>
        <fullName evidence="6">Seryl-tRNA synthetase</fullName>
    </alternativeName>
    <alternativeName>
        <fullName evidence="7">Seryl-tRNA(Ser) synthetase</fullName>
    </alternativeName>
</protein>
<evidence type="ECO:0000256" key="8">
    <source>
        <dbReference type="PIRSR" id="PIRSR001529-1"/>
    </source>
</evidence>
<feature type="binding site" evidence="9">
    <location>
        <begin position="321"/>
        <end position="323"/>
    </location>
    <ligand>
        <name>ATP</name>
        <dbReference type="ChEBI" id="CHEBI:30616"/>
    </ligand>
</feature>
<dbReference type="InterPro" id="IPR002314">
    <property type="entry name" value="aa-tRNA-synt_IIb"/>
</dbReference>
<dbReference type="EMBL" id="CABFWN010000002">
    <property type="protein sequence ID" value="VUG17877.1"/>
    <property type="molecule type" value="Genomic_DNA"/>
</dbReference>
<feature type="binding site" evidence="9">
    <location>
        <begin position="337"/>
        <end position="340"/>
    </location>
    <ligand>
        <name>ATP</name>
        <dbReference type="ChEBI" id="CHEBI:30616"/>
    </ligand>
</feature>
<evidence type="ECO:0000256" key="2">
    <source>
        <dbReference type="ARBA" id="ARBA00022598"/>
    </source>
</evidence>
<dbReference type="InterPro" id="IPR006195">
    <property type="entry name" value="aa-tRNA-synth_II"/>
</dbReference>
<dbReference type="PRINTS" id="PR00981">
    <property type="entry name" value="TRNASYNTHSER"/>
</dbReference>
<evidence type="ECO:0000256" key="9">
    <source>
        <dbReference type="PIRSR" id="PIRSR001529-2"/>
    </source>
</evidence>
<dbReference type="InterPro" id="IPR002317">
    <property type="entry name" value="Ser-tRNA-ligase_type_1"/>
</dbReference>
<evidence type="ECO:0000256" key="3">
    <source>
        <dbReference type="ARBA" id="ARBA00022741"/>
    </source>
</evidence>
<dbReference type="PIRSF" id="PIRSF001529">
    <property type="entry name" value="Ser-tRNA-synth_IIa"/>
    <property type="match status" value="1"/>
</dbReference>
<organism evidence="10 11">
    <name type="scientific">Dekkera bruxellensis</name>
    <name type="common">Brettanomyces custersii</name>
    <dbReference type="NCBI Taxonomy" id="5007"/>
    <lineage>
        <taxon>Eukaryota</taxon>
        <taxon>Fungi</taxon>
        <taxon>Dikarya</taxon>
        <taxon>Ascomycota</taxon>
        <taxon>Saccharomycotina</taxon>
        <taxon>Pichiomycetes</taxon>
        <taxon>Pichiales</taxon>
        <taxon>Pichiaceae</taxon>
        <taxon>Brettanomyces</taxon>
    </lineage>
</organism>
<evidence type="ECO:0000256" key="5">
    <source>
        <dbReference type="ARBA" id="ARBA00023146"/>
    </source>
</evidence>
<evidence type="ECO:0000256" key="4">
    <source>
        <dbReference type="ARBA" id="ARBA00022840"/>
    </source>
</evidence>
<proteinExistence type="predicted"/>
<feature type="site" description="Important for serine binding" evidence="8">
    <location>
        <position position="446"/>
    </location>
</feature>
<dbReference type="PANTHER" id="PTHR11778">
    <property type="entry name" value="SERYL-TRNA SYNTHETASE"/>
    <property type="match status" value="1"/>
</dbReference>
<dbReference type="GO" id="GO:0004828">
    <property type="term" value="F:serine-tRNA ligase activity"/>
    <property type="evidence" value="ECO:0007669"/>
    <property type="project" value="UniProtKB-EC"/>
</dbReference>
<dbReference type="EC" id="6.1.1.11" evidence="1"/>
<dbReference type="AlphaFoldDB" id="A0A7D9CX13"/>
<feature type="binding site" evidence="8">
    <location>
        <position position="344"/>
    </location>
    <ligand>
        <name>L-serine</name>
        <dbReference type="ChEBI" id="CHEBI:33384"/>
    </ligand>
</feature>
<dbReference type="Proteomes" id="UP000478008">
    <property type="component" value="Unassembled WGS sequence"/>
</dbReference>
<dbReference type="PROSITE" id="PS50862">
    <property type="entry name" value="AA_TRNA_LIGASE_II"/>
    <property type="match status" value="1"/>
</dbReference>
<sequence length="488" mass="55939">MSVCVISKKIGGFCIQRRFNSVLAGDYQLRTTNTLKKPKFDLNYYEKKYDSFKDICKRREVPFTMSDEYVESLKRLENLKQKILFSKQELNKYRKTMKKLIVEQRKAVTNCRSEIDLLKGKIKNMKEPTIQMQEDATNLEDKLTTEVARLPNLIHSSVQSKQKLVKYLNPTKDIVDSGLEDFPLKSNSKFDHKNIMEKLGLVDFKEATRVSGRGWYYLKGDAALLEEALVQYALKCARKFGFKMIIPPSIVKTEITNACGFRPRDQNNEKQVYEIEADENSERSLCLTGTAEIPLAGLMSSHTFNDTELPMKYVGVSRSYREEAGAAGRDTRGLYRVHEFTKVELFAWTKNEESTSMKMFDELANFQMHFIESLGLTARVLIMPFNDLGAPAYKKIDIEALMPGRGAWGELSSVSNCLDYQSRRLTTQWRNPINNKLEYVHTLNATACAVPRVILAIVENFYDSTSGTIAIPEVLRPYMDEKTVIGRQ</sequence>
<dbReference type="InterPro" id="IPR045864">
    <property type="entry name" value="aa-tRNA-synth_II/BPL/LPL"/>
</dbReference>
<gene>
    <name evidence="10" type="primary">DIA4</name>
    <name evidence="10" type="ORF">DEBR0S2_18316G</name>
</gene>
<dbReference type="SUPFAM" id="SSF46589">
    <property type="entry name" value="tRNA-binding arm"/>
    <property type="match status" value="1"/>
</dbReference>
<feature type="binding site" evidence="8">
    <location>
        <position position="290"/>
    </location>
    <ligand>
        <name>L-serine</name>
        <dbReference type="ChEBI" id="CHEBI:33384"/>
    </ligand>
</feature>
<evidence type="ECO:0000256" key="1">
    <source>
        <dbReference type="ARBA" id="ARBA00012840"/>
    </source>
</evidence>
<dbReference type="SUPFAM" id="SSF55681">
    <property type="entry name" value="Class II aaRS and biotin synthetases"/>
    <property type="match status" value="1"/>
</dbReference>
<feature type="binding site" evidence="9">
    <location>
        <begin position="410"/>
        <end position="413"/>
    </location>
    <ligand>
        <name>ATP</name>
        <dbReference type="ChEBI" id="CHEBI:30616"/>
    </ligand>
</feature>
<dbReference type="Gene3D" id="3.30.930.10">
    <property type="entry name" value="Bira Bifunctional Protein, Domain 2"/>
    <property type="match status" value="1"/>
</dbReference>
<feature type="binding site" evidence="8">
    <location>
        <position position="321"/>
    </location>
    <ligand>
        <name>L-serine</name>
        <dbReference type="ChEBI" id="CHEBI:33384"/>
    </ligand>
</feature>
<keyword evidence="2" id="KW-0436">Ligase</keyword>
<evidence type="ECO:0000256" key="7">
    <source>
        <dbReference type="ARBA" id="ARBA00034892"/>
    </source>
</evidence>
<dbReference type="GO" id="GO:0006434">
    <property type="term" value="P:seryl-tRNA aminoacylation"/>
    <property type="evidence" value="ECO:0007669"/>
    <property type="project" value="InterPro"/>
</dbReference>
<accession>A0A7D9CX13</accession>
<dbReference type="Pfam" id="PF00587">
    <property type="entry name" value="tRNA-synt_2b"/>
    <property type="match status" value="1"/>
</dbReference>
<keyword evidence="3" id="KW-0547">Nucleotide-binding</keyword>